<protein>
    <submittedName>
        <fullName evidence="2">Uncharacterized protein</fullName>
    </submittedName>
</protein>
<feature type="region of interest" description="Disordered" evidence="1">
    <location>
        <begin position="285"/>
        <end position="314"/>
    </location>
</feature>
<dbReference type="RefSeq" id="WP_175108293.1">
    <property type="nucleotide sequence ID" value="NZ_CADIKM010000082.1"/>
</dbReference>
<evidence type="ECO:0000313" key="2">
    <source>
        <dbReference type="EMBL" id="CAB3806276.1"/>
    </source>
</evidence>
<feature type="compositionally biased region" description="Polar residues" evidence="1">
    <location>
        <begin position="285"/>
        <end position="298"/>
    </location>
</feature>
<dbReference type="AlphaFoldDB" id="A0A6S7C1D0"/>
<sequence length="324" mass="35001">MNGRGLRRIDNFSGAVHGAADASEGKKALEDMKFDLATRQFQALLWGDTVIRPGVPIEMAAAAEIVERAKANRVTFAYHGIVPKRFGVGKGKPKANPLEDVADMLELMGLGSDLVESVDSGRGSLQIDELSFAFMEEWSARRRAMQTGSRYVAPATPAPLPTLAERIQAQQAQGGADITPCVLVFGELIRRINATLPDCDQVTRNALANALAELGMVQVSKTFRLKRGGKWTQNTVYVDSDLVDVGTEQIRTALDVTQGFGDTCGSSTVLFRGTTPFSQVSPITQTSAQQVSDETTGHLTRPSEDTAETARFGDVDEKINAPVW</sequence>
<reference evidence="2 3" key="1">
    <citation type="submission" date="2020-04" db="EMBL/GenBank/DDBJ databases">
        <authorList>
            <person name="De Canck E."/>
        </authorList>
    </citation>
    <scope>NUCLEOTIDE SEQUENCE [LARGE SCALE GENOMIC DNA]</scope>
    <source>
        <strain evidence="2 3">LMG 28138</strain>
    </source>
</reference>
<dbReference type="Proteomes" id="UP000494115">
    <property type="component" value="Unassembled WGS sequence"/>
</dbReference>
<organism evidence="2 3">
    <name type="scientific">Pararobbsia alpina</name>
    <dbReference type="NCBI Taxonomy" id="621374"/>
    <lineage>
        <taxon>Bacteria</taxon>
        <taxon>Pseudomonadati</taxon>
        <taxon>Pseudomonadota</taxon>
        <taxon>Betaproteobacteria</taxon>
        <taxon>Burkholderiales</taxon>
        <taxon>Burkholderiaceae</taxon>
        <taxon>Pararobbsia</taxon>
    </lineage>
</organism>
<dbReference type="EMBL" id="CADIKM010000082">
    <property type="protein sequence ID" value="CAB3806276.1"/>
    <property type="molecule type" value="Genomic_DNA"/>
</dbReference>
<accession>A0A6S7C1D0</accession>
<proteinExistence type="predicted"/>
<evidence type="ECO:0000256" key="1">
    <source>
        <dbReference type="SAM" id="MobiDB-lite"/>
    </source>
</evidence>
<keyword evidence="3" id="KW-1185">Reference proteome</keyword>
<evidence type="ECO:0000313" key="3">
    <source>
        <dbReference type="Proteomes" id="UP000494115"/>
    </source>
</evidence>
<name>A0A6S7C1D0_9BURK</name>
<gene>
    <name evidence="2" type="ORF">LMG28138_05790</name>
</gene>